<protein>
    <recommendedName>
        <fullName evidence="2">Cryptic loci regulator 2 N-terminal domain-containing protein</fullName>
    </recommendedName>
</protein>
<evidence type="ECO:0000313" key="4">
    <source>
        <dbReference type="Proteomes" id="UP000729357"/>
    </source>
</evidence>
<gene>
    <name evidence="3" type="ORF">KCU98_g11666</name>
</gene>
<proteinExistence type="predicted"/>
<comment type="caution">
    <text evidence="3">The sequence shown here is derived from an EMBL/GenBank/DDBJ whole genome shotgun (WGS) entry which is preliminary data.</text>
</comment>
<feature type="compositionally biased region" description="Low complexity" evidence="1">
    <location>
        <begin position="145"/>
        <end position="156"/>
    </location>
</feature>
<feature type="domain" description="Cryptic loci regulator 2 N-terminal" evidence="2">
    <location>
        <begin position="55"/>
        <end position="111"/>
    </location>
</feature>
<feature type="non-terminal residue" evidence="3">
    <location>
        <position position="1"/>
    </location>
</feature>
<keyword evidence="4" id="KW-1185">Reference proteome</keyword>
<organism evidence="3 4">
    <name type="scientific">Aureobasidium melanogenum</name>
    <name type="common">Aureobasidium pullulans var. melanogenum</name>
    <dbReference type="NCBI Taxonomy" id="46634"/>
    <lineage>
        <taxon>Eukaryota</taxon>
        <taxon>Fungi</taxon>
        <taxon>Dikarya</taxon>
        <taxon>Ascomycota</taxon>
        <taxon>Pezizomycotina</taxon>
        <taxon>Dothideomycetes</taxon>
        <taxon>Dothideomycetidae</taxon>
        <taxon>Dothideales</taxon>
        <taxon>Saccotheciaceae</taxon>
        <taxon>Aureobasidium</taxon>
    </lineage>
</organism>
<dbReference type="InterPro" id="IPR031915">
    <property type="entry name" value="Clr2_N"/>
</dbReference>
<evidence type="ECO:0000259" key="2">
    <source>
        <dbReference type="Pfam" id="PF16761"/>
    </source>
</evidence>
<name>A0A9P8FJ36_AURME</name>
<dbReference type="EMBL" id="JAHFXS010001901">
    <property type="protein sequence ID" value="KAG9974954.1"/>
    <property type="molecule type" value="Genomic_DNA"/>
</dbReference>
<sequence length="156" mass="16697">MNVDLSTFTSDGTARYPLNTRTPNERTVLDLLSQIFNMNGHGSHLYGHNVNFTGTLPQGYAAFNYTALAGHTMVELWGHPSGRPFTSLQGFSVHVVSIMTASLDGCRCILCVVACTSSERSPGSLSEGRDSSPESPFPVTPPATDDSVSVQVVESD</sequence>
<feature type="region of interest" description="Disordered" evidence="1">
    <location>
        <begin position="119"/>
        <end position="156"/>
    </location>
</feature>
<reference evidence="3" key="2">
    <citation type="submission" date="2021-08" db="EMBL/GenBank/DDBJ databases">
        <authorList>
            <person name="Gostincar C."/>
            <person name="Sun X."/>
            <person name="Song Z."/>
            <person name="Gunde-Cimerman N."/>
        </authorList>
    </citation>
    <scope>NUCLEOTIDE SEQUENCE</scope>
    <source>
        <strain evidence="3">EXF-9298</strain>
    </source>
</reference>
<accession>A0A9P8FJ36</accession>
<evidence type="ECO:0000256" key="1">
    <source>
        <dbReference type="SAM" id="MobiDB-lite"/>
    </source>
</evidence>
<reference evidence="3" key="1">
    <citation type="journal article" date="2021" name="J Fungi (Basel)">
        <title>Virulence traits and population genomics of the black yeast Aureobasidium melanogenum.</title>
        <authorList>
            <person name="Cernosa A."/>
            <person name="Sun X."/>
            <person name="Gostincar C."/>
            <person name="Fang C."/>
            <person name="Gunde-Cimerman N."/>
            <person name="Song Z."/>
        </authorList>
    </citation>
    <scope>NUCLEOTIDE SEQUENCE</scope>
    <source>
        <strain evidence="3">EXF-9298</strain>
    </source>
</reference>
<evidence type="ECO:0000313" key="3">
    <source>
        <dbReference type="EMBL" id="KAG9974954.1"/>
    </source>
</evidence>
<dbReference type="Pfam" id="PF16761">
    <property type="entry name" value="Clr2_transil"/>
    <property type="match status" value="1"/>
</dbReference>
<dbReference type="AlphaFoldDB" id="A0A9P8FJ36"/>
<dbReference type="Proteomes" id="UP000729357">
    <property type="component" value="Unassembled WGS sequence"/>
</dbReference>